<accession>A0A8C6UJL5</accession>
<dbReference type="SUPFAM" id="SSF46689">
    <property type="entry name" value="Homeodomain-like"/>
    <property type="match status" value="1"/>
</dbReference>
<proteinExistence type="predicted"/>
<reference evidence="1" key="2">
    <citation type="submission" date="2025-09" db="UniProtKB">
        <authorList>
            <consortium name="Ensembl"/>
        </authorList>
    </citation>
    <scope>IDENTIFICATION</scope>
</reference>
<dbReference type="AlphaFoldDB" id="A0A8C6UJL5"/>
<dbReference type="Gene3D" id="3.30.420.10">
    <property type="entry name" value="Ribonuclease H-like superfamily/Ribonuclease H"/>
    <property type="match status" value="1"/>
</dbReference>
<protein>
    <submittedName>
        <fullName evidence="1">Uncharacterized protein</fullName>
    </submittedName>
</protein>
<dbReference type="InterPro" id="IPR036388">
    <property type="entry name" value="WH-like_DNA-bd_sf"/>
</dbReference>
<evidence type="ECO:0000313" key="2">
    <source>
        <dbReference type="Proteomes" id="UP000694523"/>
    </source>
</evidence>
<organism evidence="1 2">
    <name type="scientific">Neogobius melanostomus</name>
    <name type="common">round goby</name>
    <dbReference type="NCBI Taxonomy" id="47308"/>
    <lineage>
        <taxon>Eukaryota</taxon>
        <taxon>Metazoa</taxon>
        <taxon>Chordata</taxon>
        <taxon>Craniata</taxon>
        <taxon>Vertebrata</taxon>
        <taxon>Euteleostomi</taxon>
        <taxon>Actinopterygii</taxon>
        <taxon>Neopterygii</taxon>
        <taxon>Teleostei</taxon>
        <taxon>Neoteleostei</taxon>
        <taxon>Acanthomorphata</taxon>
        <taxon>Gobiaria</taxon>
        <taxon>Gobiiformes</taxon>
        <taxon>Gobioidei</taxon>
        <taxon>Gobiidae</taxon>
        <taxon>Benthophilinae</taxon>
        <taxon>Neogobiini</taxon>
        <taxon>Neogobius</taxon>
    </lineage>
</organism>
<dbReference type="InterPro" id="IPR036397">
    <property type="entry name" value="RNaseH_sf"/>
</dbReference>
<dbReference type="Ensembl" id="ENSNMLT00000038861.1">
    <property type="protein sequence ID" value="ENSNMLP00000034894.1"/>
    <property type="gene ID" value="ENSNMLG00000021681.1"/>
</dbReference>
<dbReference type="InterPro" id="IPR009057">
    <property type="entry name" value="Homeodomain-like_sf"/>
</dbReference>
<dbReference type="Gene3D" id="1.10.10.10">
    <property type="entry name" value="Winged helix-like DNA-binding domain superfamily/Winged helix DNA-binding domain"/>
    <property type="match status" value="1"/>
</dbReference>
<evidence type="ECO:0000313" key="1">
    <source>
        <dbReference type="Ensembl" id="ENSNMLP00000034894.1"/>
    </source>
</evidence>
<dbReference type="Proteomes" id="UP000694523">
    <property type="component" value="Unplaced"/>
</dbReference>
<sequence length="184" mass="21019">MGKKGDLSNFERGMVVGARRAGLSISQSAQLLGFSRTTISRVYKEWCEKGKTSSMRQSCGPKCLVDARGQRRMDRLIQADRRATLTEITTCYNRGMEQSICEATTRTTLRRMGYNNLNPIEHLWDVVERELRALDVHPTNLHQLQDAILSIWANISKECFQHLVESMPRRMKAVLKVKGGQTQY</sequence>
<keyword evidence="2" id="KW-1185">Reference proteome</keyword>
<reference evidence="1" key="1">
    <citation type="submission" date="2025-08" db="UniProtKB">
        <authorList>
            <consortium name="Ensembl"/>
        </authorList>
    </citation>
    <scope>IDENTIFICATION</scope>
</reference>
<dbReference type="Pfam" id="PF13384">
    <property type="entry name" value="HTH_23"/>
    <property type="match status" value="1"/>
</dbReference>
<dbReference type="GO" id="GO:0003676">
    <property type="term" value="F:nucleic acid binding"/>
    <property type="evidence" value="ECO:0007669"/>
    <property type="project" value="InterPro"/>
</dbReference>
<name>A0A8C6UJL5_9GOBI</name>